<proteinExistence type="inferred from homology"/>
<dbReference type="EC" id="3.4.21.-" evidence="5"/>
<dbReference type="HOGENOM" id="CLU_2509715_0_0_6"/>
<accession>C9PP90</accession>
<dbReference type="EMBL" id="ACZR01000009">
    <property type="protein sequence ID" value="EEX50588.1"/>
    <property type="molecule type" value="Genomic_DNA"/>
</dbReference>
<dbReference type="OrthoDB" id="3373764at2"/>
<comment type="caution">
    <text evidence="5">The sequence shown here is derived from an EMBL/GenBank/DDBJ whole genome shotgun (WGS) entry which is preliminary data.</text>
</comment>
<dbReference type="GO" id="GO:0008236">
    <property type="term" value="F:serine-type peptidase activity"/>
    <property type="evidence" value="ECO:0007669"/>
    <property type="project" value="UniProtKB-KW"/>
</dbReference>
<dbReference type="InterPro" id="IPR029062">
    <property type="entry name" value="Class_I_gatase-like"/>
</dbReference>
<dbReference type="InterPro" id="IPR005320">
    <property type="entry name" value="Peptidase_S51"/>
</dbReference>
<gene>
    <name evidence="5" type="ORF">HMPREF0621_0814</name>
</gene>
<dbReference type="RefSeq" id="WP_005763815.1">
    <property type="nucleotide sequence ID" value="NZ_GG704811.1"/>
</dbReference>
<comment type="similarity">
    <text evidence="1">Belongs to the peptidase S51 family.</text>
</comment>
<name>C9PP90_9PAST</name>
<sequence length="85" mass="9417">MSKLFLSSSFANVIDLFSEFMGELRGKKVAFIPTASKVEEVTFYVEAAKNMVDTYSTTLHLIPITNEQAIIVDADLVTIKTKIQG</sequence>
<dbReference type="Gene3D" id="3.40.50.880">
    <property type="match status" value="1"/>
</dbReference>
<keyword evidence="4" id="KW-0720">Serine protease</keyword>
<evidence type="ECO:0000256" key="4">
    <source>
        <dbReference type="ARBA" id="ARBA00022825"/>
    </source>
</evidence>
<keyword evidence="2" id="KW-0645">Protease</keyword>
<evidence type="ECO:0000256" key="1">
    <source>
        <dbReference type="ARBA" id="ARBA00006534"/>
    </source>
</evidence>
<protein>
    <submittedName>
        <fullName evidence="5">Peptidase, S51 family</fullName>
        <ecNumber evidence="5">3.4.21.-</ecNumber>
    </submittedName>
</protein>
<evidence type="ECO:0000256" key="3">
    <source>
        <dbReference type="ARBA" id="ARBA00022801"/>
    </source>
</evidence>
<organism evidence="5 6">
    <name type="scientific">Pasteurella dagmatis ATCC 43325</name>
    <dbReference type="NCBI Taxonomy" id="667128"/>
    <lineage>
        <taxon>Bacteria</taxon>
        <taxon>Pseudomonadati</taxon>
        <taxon>Pseudomonadota</taxon>
        <taxon>Gammaproteobacteria</taxon>
        <taxon>Pasteurellales</taxon>
        <taxon>Pasteurellaceae</taxon>
        <taxon>Pasteurella</taxon>
    </lineage>
</organism>
<dbReference type="STRING" id="667128.HMPREF0621_0814"/>
<dbReference type="Proteomes" id="UP000005519">
    <property type="component" value="Unassembled WGS sequence"/>
</dbReference>
<dbReference type="Pfam" id="PF03575">
    <property type="entry name" value="Peptidase_S51"/>
    <property type="match status" value="1"/>
</dbReference>
<evidence type="ECO:0000313" key="6">
    <source>
        <dbReference type="Proteomes" id="UP000005519"/>
    </source>
</evidence>
<dbReference type="GO" id="GO:0006508">
    <property type="term" value="P:proteolysis"/>
    <property type="evidence" value="ECO:0007669"/>
    <property type="project" value="UniProtKB-KW"/>
</dbReference>
<evidence type="ECO:0000313" key="5">
    <source>
        <dbReference type="EMBL" id="EEX50588.1"/>
    </source>
</evidence>
<keyword evidence="3 5" id="KW-0378">Hydrolase</keyword>
<dbReference type="AlphaFoldDB" id="C9PP90"/>
<evidence type="ECO:0000256" key="2">
    <source>
        <dbReference type="ARBA" id="ARBA00022670"/>
    </source>
</evidence>
<reference evidence="5 6" key="1">
    <citation type="submission" date="2009-10" db="EMBL/GenBank/DDBJ databases">
        <authorList>
            <person name="Muzny D."/>
            <person name="Qin X."/>
            <person name="Deng J."/>
            <person name="Jiang H."/>
            <person name="Liu Y."/>
            <person name="Qu J."/>
            <person name="Song X.-Z."/>
            <person name="Zhang L."/>
            <person name="Thornton R."/>
            <person name="Coyle M."/>
            <person name="Francisco L."/>
            <person name="Jackson L."/>
            <person name="Javaid M."/>
            <person name="Korchina V."/>
            <person name="Kovar C."/>
            <person name="Mata R."/>
            <person name="Mathew T."/>
            <person name="Ngo R."/>
            <person name="Nguyen L."/>
            <person name="Nguyen N."/>
            <person name="Okwuonu G."/>
            <person name="Ongeri F."/>
            <person name="Pham C."/>
            <person name="Simmons D."/>
            <person name="Wilczek-Boney K."/>
            <person name="Hale W."/>
            <person name="Jakkamsetti A."/>
            <person name="Pham P."/>
            <person name="Ruth R."/>
            <person name="San Lucas F."/>
            <person name="Warren J."/>
            <person name="Zhang J."/>
            <person name="Zhao Z."/>
            <person name="Zhou C."/>
            <person name="Zhu D."/>
            <person name="Lee S."/>
            <person name="Bess C."/>
            <person name="Blankenburg K."/>
            <person name="Forbes L."/>
            <person name="Fu Q."/>
            <person name="Gubbala S."/>
            <person name="Hirani K."/>
            <person name="Jayaseelan J.C."/>
            <person name="Lara F."/>
            <person name="Munidasa M."/>
            <person name="Palculict T."/>
            <person name="Patil S."/>
            <person name="Pu L.-L."/>
            <person name="Saada N."/>
            <person name="Tang L."/>
            <person name="Weissenberger G."/>
            <person name="Zhu Y."/>
            <person name="Hemphill L."/>
            <person name="Shang Y."/>
            <person name="Youmans B."/>
            <person name="Ayvaz T."/>
            <person name="Ross M."/>
            <person name="Santibanez J."/>
            <person name="Aqrawi P."/>
            <person name="Gross S."/>
            <person name="Joshi V."/>
            <person name="Fowler G."/>
            <person name="Nazareth L."/>
            <person name="Reid J."/>
            <person name="Worley K."/>
            <person name="Petrosino J."/>
            <person name="Highlander S."/>
            <person name="Gibbs R."/>
        </authorList>
    </citation>
    <scope>NUCLEOTIDE SEQUENCE [LARGE SCALE GENOMIC DNA]</scope>
    <source>
        <strain evidence="5 6">ATCC 43325</strain>
    </source>
</reference>
<keyword evidence="6" id="KW-1185">Reference proteome</keyword>